<reference evidence="4" key="1">
    <citation type="submission" date="2023-07" db="EMBL/GenBank/DDBJ databases">
        <title>A chromosome-level genome assembly of Lolium multiflorum.</title>
        <authorList>
            <person name="Chen Y."/>
            <person name="Copetti D."/>
            <person name="Kolliker R."/>
            <person name="Studer B."/>
        </authorList>
    </citation>
    <scope>NUCLEOTIDE SEQUENCE</scope>
    <source>
        <strain evidence="4">02402/16</strain>
        <tissue evidence="4">Leaf</tissue>
    </source>
</reference>
<dbReference type="PANTHER" id="PTHR11439">
    <property type="entry name" value="GAG-POL-RELATED RETROTRANSPOSON"/>
    <property type="match status" value="1"/>
</dbReference>
<feature type="region of interest" description="Disordered" evidence="2">
    <location>
        <begin position="253"/>
        <end position="323"/>
    </location>
</feature>
<keyword evidence="1" id="KW-0645">Protease</keyword>
<sequence length="1498" mass="162966">MAQGQTTGAPSDSTTPALGVSTMPALGLSTTPALSSSTAGALANTGLPSSATPAINVASVRTHVPVTLDLKASNFTKWRMLVRVLLGKYDLLHHVNAIAPPDARTPEWVREDYIVRSWLYGSISDEILDIIMAEEQTAQEAWALITNLFLDNQMSRAVYLEAEFRGLVQGDLSITGYCHRLKALSDALRDVGTPVSDQALVLNCLRGLNPRFADITTIVTMQSPLPTFAQTRSLLTLRETQLANSTQVATQTALYGASSPGTGGTSGGDGNRSGGGNTGGGNPSGGNRNGGGYYRKKKNSGGGNSSGTSAGNTGGNSGGNRANGQAMLGPWVCFNPYTGQAQQMQGPPMPRPTGAGLLGPRPAPPASAFTSLAPLHGQAFGNNAPPVPYSALGSATAPAWDTSALMAALNSAATPSTVGEWVMDSGATAHMASDPGMLHSLKPSLQTSLVTVGNGSTLPISHTGHVSLPSSAHTLTLKNVLVVPNLVKNLISIRRFTIDNLCSIEFDPFGFSVKDLRTKAVIIRCNSRGDLYVFPSSALRSTAHGLIATTTTELWHRRLGHPGRDTMSHLHRQSFIPCNKAASHVCHACQLGKHVRLPFSRSTSLSVEPFQLVHCDLWTSPILSNSGFKYYLIIVDDFTHFMWTFPLRQKSDTADTLIAFIAYARTQFARPLKAMQANNGTEFLNSTVTSFFRTHGIHLRLSCPYTSAQNGKAERAIRTINDVTRTLLFQSSMPPTYWAEAVAAATHLVNIRPSQPIGFSIPYHRLYTTYPDYQNLRVFGCLCYPNQSATAKHKLSPRSVACTFLGYPSNHKGYRCLDMSTRRVIVSRHVIFDESVFPFAHAPDRPADPAAASDFLLDLAATQPSPVVPQPVMHARPAPAVHDDRRPPSPGPASPSGPPSPCPNGPPSPGPSTPHMSPPPADTPLSPSSSFPSPPVVIHRPPSPSNTHTMVTRAKHGLFQPTDRLNLSVTTSTPSPIPKTYRGALHDPHWRRAMQDEFDALVANGTWTLVPRPARSNVVSGKWIFKHKFHSDGSLARYKARWVVRGFSQQHGVDFDETFSPVVKPATIRIVLSIAVSRSWPIHQLDVKNAFLNGTLDEEVYCQQPPGFVDTRFPDHVCRLHKSLYGLKQAPRAWYQRFALFAHRLGFVASKSDVSLFIYKHGQDLAYILLYVDDIVITASSGRLLQQLTQRLHSEFAMTDLGALSFFLGISVTRTSSGMVLSQRQYAVDHLQRAGMVECHSCATPIDIRCKLSADEGPLLADPTEYRSYAGALQYLTLTRPDITHAVQQACLYMHAPREPHLNLVKRILRYIKGTLDMSLHLSCSPTTSLTAYSDADWAGCPDTRRSTSGYCVYLGDNLVSWSSKRQTTVSRSSAEAEYRAVAHAVAECCWVRQLLGELHQPIHAATVVFCDNVSSVYMASNPVQHRRTKHIEIDIHFVREKVSLGQVRVLHVPSTHQYADIMTKGLPSQLFSEFRSSLCVHPADAQTEGGCQRIPFV</sequence>
<dbReference type="Pfam" id="PF07727">
    <property type="entry name" value="RVT_2"/>
    <property type="match status" value="1"/>
</dbReference>
<dbReference type="SUPFAM" id="SSF56672">
    <property type="entry name" value="DNA/RNA polymerases"/>
    <property type="match status" value="1"/>
</dbReference>
<dbReference type="InterPro" id="IPR054722">
    <property type="entry name" value="PolX-like_BBD"/>
</dbReference>
<dbReference type="InterPro" id="IPR043502">
    <property type="entry name" value="DNA/RNA_pol_sf"/>
</dbReference>
<dbReference type="InterPro" id="IPR036397">
    <property type="entry name" value="RNaseH_sf"/>
</dbReference>
<keyword evidence="1" id="KW-0064">Aspartyl protease</keyword>
<dbReference type="InterPro" id="IPR001584">
    <property type="entry name" value="Integrase_cat-core"/>
</dbReference>
<evidence type="ECO:0000313" key="4">
    <source>
        <dbReference type="EMBL" id="KAK1599206.1"/>
    </source>
</evidence>
<dbReference type="GO" id="GO:0004190">
    <property type="term" value="F:aspartic-type endopeptidase activity"/>
    <property type="evidence" value="ECO:0007669"/>
    <property type="project" value="UniProtKB-KW"/>
</dbReference>
<feature type="region of interest" description="Disordered" evidence="2">
    <location>
        <begin position="1"/>
        <end position="22"/>
    </location>
</feature>
<protein>
    <recommendedName>
        <fullName evidence="3">Integrase catalytic domain-containing protein</fullName>
    </recommendedName>
</protein>
<dbReference type="InterPro" id="IPR013103">
    <property type="entry name" value="RVT_2"/>
</dbReference>
<feature type="compositionally biased region" description="Gly residues" evidence="2">
    <location>
        <begin position="261"/>
        <end position="293"/>
    </location>
</feature>
<feature type="compositionally biased region" description="Polar residues" evidence="2">
    <location>
        <begin position="1"/>
        <end position="16"/>
    </location>
</feature>
<dbReference type="InterPro" id="IPR057670">
    <property type="entry name" value="SH3_retrovirus"/>
</dbReference>
<dbReference type="SUPFAM" id="SSF53098">
    <property type="entry name" value="Ribonuclease H-like"/>
    <property type="match status" value="1"/>
</dbReference>
<dbReference type="GO" id="GO:0015074">
    <property type="term" value="P:DNA integration"/>
    <property type="evidence" value="ECO:0007669"/>
    <property type="project" value="InterPro"/>
</dbReference>
<comment type="caution">
    <text evidence="4">The sequence shown here is derived from an EMBL/GenBank/DDBJ whole genome shotgun (WGS) entry which is preliminary data.</text>
</comment>
<dbReference type="GO" id="GO:0003676">
    <property type="term" value="F:nucleic acid binding"/>
    <property type="evidence" value="ECO:0007669"/>
    <property type="project" value="InterPro"/>
</dbReference>
<gene>
    <name evidence="4" type="ORF">QYE76_017080</name>
</gene>
<dbReference type="InterPro" id="IPR025724">
    <property type="entry name" value="GAG-pre-integrase_dom"/>
</dbReference>
<dbReference type="Pfam" id="PF14223">
    <property type="entry name" value="Retrotran_gag_2"/>
    <property type="match status" value="1"/>
</dbReference>
<evidence type="ECO:0000256" key="2">
    <source>
        <dbReference type="SAM" id="MobiDB-lite"/>
    </source>
</evidence>
<evidence type="ECO:0000259" key="3">
    <source>
        <dbReference type="PROSITE" id="PS50994"/>
    </source>
</evidence>
<feature type="domain" description="Integrase catalytic" evidence="3">
    <location>
        <begin position="605"/>
        <end position="770"/>
    </location>
</feature>
<dbReference type="Proteomes" id="UP001231189">
    <property type="component" value="Unassembled WGS sequence"/>
</dbReference>
<dbReference type="Pfam" id="PF25597">
    <property type="entry name" value="SH3_retrovirus"/>
    <property type="match status" value="1"/>
</dbReference>
<proteinExistence type="predicted"/>
<dbReference type="Pfam" id="PF13976">
    <property type="entry name" value="gag_pre-integrs"/>
    <property type="match status" value="1"/>
</dbReference>
<accession>A0AAD8QAV0</accession>
<keyword evidence="1" id="KW-0378">Hydrolase</keyword>
<dbReference type="PROSITE" id="PS50994">
    <property type="entry name" value="INTEGRASE"/>
    <property type="match status" value="1"/>
</dbReference>
<dbReference type="Pfam" id="PF00665">
    <property type="entry name" value="rve"/>
    <property type="match status" value="1"/>
</dbReference>
<organism evidence="4 5">
    <name type="scientific">Lolium multiflorum</name>
    <name type="common">Italian ryegrass</name>
    <name type="synonym">Lolium perenne subsp. multiflorum</name>
    <dbReference type="NCBI Taxonomy" id="4521"/>
    <lineage>
        <taxon>Eukaryota</taxon>
        <taxon>Viridiplantae</taxon>
        <taxon>Streptophyta</taxon>
        <taxon>Embryophyta</taxon>
        <taxon>Tracheophyta</taxon>
        <taxon>Spermatophyta</taxon>
        <taxon>Magnoliopsida</taxon>
        <taxon>Liliopsida</taxon>
        <taxon>Poales</taxon>
        <taxon>Poaceae</taxon>
        <taxon>BOP clade</taxon>
        <taxon>Pooideae</taxon>
        <taxon>Poodae</taxon>
        <taxon>Poeae</taxon>
        <taxon>Poeae Chloroplast Group 2 (Poeae type)</taxon>
        <taxon>Loliodinae</taxon>
        <taxon>Loliinae</taxon>
        <taxon>Lolium</taxon>
    </lineage>
</organism>
<dbReference type="InterPro" id="IPR012337">
    <property type="entry name" value="RNaseH-like_sf"/>
</dbReference>
<evidence type="ECO:0000313" key="5">
    <source>
        <dbReference type="Proteomes" id="UP001231189"/>
    </source>
</evidence>
<feature type="compositionally biased region" description="Pro residues" evidence="2">
    <location>
        <begin position="888"/>
        <end position="922"/>
    </location>
</feature>
<dbReference type="PANTHER" id="PTHR11439:SF524">
    <property type="entry name" value="RNA-DIRECTED DNA POLYMERASE, PROTEIN KINASE RLK-PELLE-DLSV FAMILY"/>
    <property type="match status" value="1"/>
</dbReference>
<dbReference type="Gene3D" id="3.30.420.10">
    <property type="entry name" value="Ribonuclease H-like superfamily/Ribonuclease H"/>
    <property type="match status" value="1"/>
</dbReference>
<dbReference type="CDD" id="cd09272">
    <property type="entry name" value="RNase_HI_RT_Ty1"/>
    <property type="match status" value="1"/>
</dbReference>
<feature type="region of interest" description="Disordered" evidence="2">
    <location>
        <begin position="878"/>
        <end position="949"/>
    </location>
</feature>
<dbReference type="Pfam" id="PF22936">
    <property type="entry name" value="Pol_BBD"/>
    <property type="match status" value="1"/>
</dbReference>
<dbReference type="EMBL" id="JAUUTY010000600">
    <property type="protein sequence ID" value="KAK1599206.1"/>
    <property type="molecule type" value="Genomic_DNA"/>
</dbReference>
<keyword evidence="5" id="KW-1185">Reference proteome</keyword>
<name>A0AAD8QAV0_LOLMU</name>
<evidence type="ECO:0000256" key="1">
    <source>
        <dbReference type="ARBA" id="ARBA00022750"/>
    </source>
</evidence>